<evidence type="ECO:0000313" key="3">
    <source>
        <dbReference type="Proteomes" id="UP000694892"/>
    </source>
</evidence>
<dbReference type="SMART" id="SM00228">
    <property type="entry name" value="PDZ"/>
    <property type="match status" value="1"/>
</dbReference>
<dbReference type="CDD" id="cd00136">
    <property type="entry name" value="PDZ_canonical"/>
    <property type="match status" value="1"/>
</dbReference>
<protein>
    <recommendedName>
        <fullName evidence="1">PDZ domain-containing protein</fullName>
    </recommendedName>
</protein>
<dbReference type="Pfam" id="PF00595">
    <property type="entry name" value="PDZ"/>
    <property type="match status" value="1"/>
</dbReference>
<sequence>MTVHRETSGFGLNLIQNGNYVQILSIDENSAIANSGILQAGDILAAINDINIIHLTLEEVKGYFSVPTGTAVRIKAYRDVVELPSVNFGKLAEFQKKKKITGLQTFTYMQTMPE</sequence>
<accession>A0A974DDH0</accession>
<evidence type="ECO:0000313" key="2">
    <source>
        <dbReference type="EMBL" id="OCT88572.1"/>
    </source>
</evidence>
<dbReference type="Gene3D" id="2.30.42.10">
    <property type="match status" value="1"/>
</dbReference>
<evidence type="ECO:0000259" key="1">
    <source>
        <dbReference type="PROSITE" id="PS50106"/>
    </source>
</evidence>
<dbReference type="SUPFAM" id="SSF50156">
    <property type="entry name" value="PDZ domain-like"/>
    <property type="match status" value="1"/>
</dbReference>
<dbReference type="Proteomes" id="UP000694892">
    <property type="component" value="Chromosome 3L"/>
</dbReference>
<proteinExistence type="predicted"/>
<dbReference type="InterPro" id="IPR039179">
    <property type="entry name" value="PDZD9"/>
</dbReference>
<dbReference type="PANTHER" id="PTHR22698:SF1">
    <property type="entry name" value="PDZ DOMAIN-CONTAINING PROTEIN 9"/>
    <property type="match status" value="1"/>
</dbReference>
<gene>
    <name evidence="2" type="ORF">XELAEV_18017201mg</name>
</gene>
<dbReference type="OMA" id="CGERNDM"/>
<dbReference type="PROSITE" id="PS50106">
    <property type="entry name" value="PDZ"/>
    <property type="match status" value="1"/>
</dbReference>
<feature type="domain" description="PDZ" evidence="1">
    <location>
        <begin position="1"/>
        <end position="60"/>
    </location>
</feature>
<dbReference type="PANTHER" id="PTHR22698">
    <property type="entry name" value="PDZ DOMAIN-CONTAINING PROTEIN 9"/>
    <property type="match status" value="1"/>
</dbReference>
<dbReference type="AlphaFoldDB" id="A0A974DDH0"/>
<dbReference type="InterPro" id="IPR001478">
    <property type="entry name" value="PDZ"/>
</dbReference>
<reference evidence="3" key="1">
    <citation type="journal article" date="2016" name="Nature">
        <title>Genome evolution in the allotetraploid frog Xenopus laevis.</title>
        <authorList>
            <person name="Session A.M."/>
            <person name="Uno Y."/>
            <person name="Kwon T."/>
            <person name="Chapman J.A."/>
            <person name="Toyoda A."/>
            <person name="Takahashi S."/>
            <person name="Fukui A."/>
            <person name="Hikosaka A."/>
            <person name="Suzuki A."/>
            <person name="Kondo M."/>
            <person name="van Heeringen S.J."/>
            <person name="Quigley I."/>
            <person name="Heinz S."/>
            <person name="Ogino H."/>
            <person name="Ochi H."/>
            <person name="Hellsten U."/>
            <person name="Lyons J.B."/>
            <person name="Simakov O."/>
            <person name="Putnam N."/>
            <person name="Stites J."/>
            <person name="Kuroki Y."/>
            <person name="Tanaka T."/>
            <person name="Michiue T."/>
            <person name="Watanabe M."/>
            <person name="Bogdanovic O."/>
            <person name="Lister R."/>
            <person name="Georgiou G."/>
            <person name="Paranjpe S.S."/>
            <person name="van Kruijsbergen I."/>
            <person name="Shu S."/>
            <person name="Carlson J."/>
            <person name="Kinoshita T."/>
            <person name="Ohta Y."/>
            <person name="Mawaribuchi S."/>
            <person name="Jenkins J."/>
            <person name="Grimwood J."/>
            <person name="Schmutz J."/>
            <person name="Mitros T."/>
            <person name="Mozaffari S.V."/>
            <person name="Suzuki Y."/>
            <person name="Haramoto Y."/>
            <person name="Yamamoto T.S."/>
            <person name="Takagi C."/>
            <person name="Heald R."/>
            <person name="Miller K."/>
            <person name="Haudenschild C."/>
            <person name="Kitzman J."/>
            <person name="Nakayama T."/>
            <person name="Izutsu Y."/>
            <person name="Robert J."/>
            <person name="Fortriede J."/>
            <person name="Burns K."/>
            <person name="Lotay V."/>
            <person name="Karimi K."/>
            <person name="Yasuoka Y."/>
            <person name="Dichmann D.S."/>
            <person name="Flajnik M.F."/>
            <person name="Houston D.W."/>
            <person name="Shendure J."/>
            <person name="DuPasquier L."/>
            <person name="Vize P.D."/>
            <person name="Zorn A.M."/>
            <person name="Ito M."/>
            <person name="Marcotte E.M."/>
            <person name="Wallingford J.B."/>
            <person name="Ito Y."/>
            <person name="Asashima M."/>
            <person name="Ueno N."/>
            <person name="Matsuda Y."/>
            <person name="Veenstra G.J."/>
            <person name="Fujiyama A."/>
            <person name="Harland R.M."/>
            <person name="Taira M."/>
            <person name="Rokhsar D.S."/>
        </authorList>
    </citation>
    <scope>NUCLEOTIDE SEQUENCE [LARGE SCALE GENOMIC DNA]</scope>
    <source>
        <strain evidence="3">J</strain>
    </source>
</reference>
<dbReference type="EMBL" id="CM004470">
    <property type="protein sequence ID" value="OCT88572.1"/>
    <property type="molecule type" value="Genomic_DNA"/>
</dbReference>
<organism evidence="2 3">
    <name type="scientific">Xenopus laevis</name>
    <name type="common">African clawed frog</name>
    <dbReference type="NCBI Taxonomy" id="8355"/>
    <lineage>
        <taxon>Eukaryota</taxon>
        <taxon>Metazoa</taxon>
        <taxon>Chordata</taxon>
        <taxon>Craniata</taxon>
        <taxon>Vertebrata</taxon>
        <taxon>Euteleostomi</taxon>
        <taxon>Amphibia</taxon>
        <taxon>Batrachia</taxon>
        <taxon>Anura</taxon>
        <taxon>Pipoidea</taxon>
        <taxon>Pipidae</taxon>
        <taxon>Xenopodinae</taxon>
        <taxon>Xenopus</taxon>
        <taxon>Xenopus</taxon>
    </lineage>
</organism>
<dbReference type="InterPro" id="IPR036034">
    <property type="entry name" value="PDZ_sf"/>
</dbReference>
<name>A0A974DDH0_XENLA</name>